<protein>
    <submittedName>
        <fullName evidence="1">Uncharacterized protein</fullName>
    </submittedName>
</protein>
<reference evidence="1" key="1">
    <citation type="submission" date="2022-03" db="EMBL/GenBank/DDBJ databases">
        <authorList>
            <person name="Brunel B."/>
        </authorList>
    </citation>
    <scope>NUCLEOTIDE SEQUENCE</scope>
    <source>
        <strain evidence="1">STM4922sample</strain>
    </source>
</reference>
<accession>A0ABN8JN13</accession>
<dbReference type="EMBL" id="CAKXZS010000014">
    <property type="protein sequence ID" value="CAH2399410.1"/>
    <property type="molecule type" value="Genomic_DNA"/>
</dbReference>
<keyword evidence="2" id="KW-1185">Reference proteome</keyword>
<gene>
    <name evidence="1" type="ORF">MES4922_210251</name>
</gene>
<evidence type="ECO:0000313" key="2">
    <source>
        <dbReference type="Proteomes" id="UP001152604"/>
    </source>
</evidence>
<evidence type="ECO:0000313" key="1">
    <source>
        <dbReference type="EMBL" id="CAH2399410.1"/>
    </source>
</evidence>
<name>A0ABN8JN13_9HYPH</name>
<proteinExistence type="predicted"/>
<sequence length="61" mass="6820">MKGSAGLTIFRRRLQGTRGDIVALPRGFQQPRLLGNRLTVDPRTLTPLVLVRIQVPQPRTS</sequence>
<dbReference type="Proteomes" id="UP001152604">
    <property type="component" value="Unassembled WGS sequence"/>
</dbReference>
<organism evidence="1 2">
    <name type="scientific">Mesorhizobium ventifaucium</name>
    <dbReference type="NCBI Taxonomy" id="666020"/>
    <lineage>
        <taxon>Bacteria</taxon>
        <taxon>Pseudomonadati</taxon>
        <taxon>Pseudomonadota</taxon>
        <taxon>Alphaproteobacteria</taxon>
        <taxon>Hyphomicrobiales</taxon>
        <taxon>Phyllobacteriaceae</taxon>
        <taxon>Mesorhizobium</taxon>
    </lineage>
</organism>
<comment type="caution">
    <text evidence="1">The sequence shown here is derived from an EMBL/GenBank/DDBJ whole genome shotgun (WGS) entry which is preliminary data.</text>
</comment>